<protein>
    <submittedName>
        <fullName evidence="2">Excisionase family DNA binding protein</fullName>
    </submittedName>
</protein>
<evidence type="ECO:0000313" key="3">
    <source>
        <dbReference type="Proteomes" id="UP000276443"/>
    </source>
</evidence>
<feature type="domain" description="Helix-turn-helix" evidence="1">
    <location>
        <begin position="10"/>
        <end position="62"/>
    </location>
</feature>
<evidence type="ECO:0000313" key="2">
    <source>
        <dbReference type="EMBL" id="RPF57035.1"/>
    </source>
</evidence>
<dbReference type="OrthoDB" id="122388at2"/>
<comment type="caution">
    <text evidence="2">The sequence shown here is derived from an EMBL/GenBank/DDBJ whole genome shotgun (WGS) entry which is preliminary data.</text>
</comment>
<accession>A0A3N5CDJ9</accession>
<dbReference type="Pfam" id="PF12728">
    <property type="entry name" value="HTH_17"/>
    <property type="match status" value="1"/>
</dbReference>
<reference evidence="2 3" key="1">
    <citation type="submission" date="2018-11" db="EMBL/GenBank/DDBJ databases">
        <title>Genomic Encyclopedia of Type Strains, Phase IV (KMG-IV): sequencing the most valuable type-strain genomes for metagenomic binning, comparative biology and taxonomic classification.</title>
        <authorList>
            <person name="Goeker M."/>
        </authorList>
    </citation>
    <scope>NUCLEOTIDE SEQUENCE [LARGE SCALE GENOMIC DNA]</scope>
    <source>
        <strain evidence="2 3">DSM 18090</strain>
    </source>
</reference>
<dbReference type="InterPro" id="IPR041657">
    <property type="entry name" value="HTH_17"/>
</dbReference>
<dbReference type="NCBIfam" id="TIGR01764">
    <property type="entry name" value="excise"/>
    <property type="match status" value="1"/>
</dbReference>
<dbReference type="AlphaFoldDB" id="A0A3N5CDJ9"/>
<evidence type="ECO:0000259" key="1">
    <source>
        <dbReference type="Pfam" id="PF12728"/>
    </source>
</evidence>
<dbReference type="Proteomes" id="UP000276443">
    <property type="component" value="Unassembled WGS sequence"/>
</dbReference>
<name>A0A3N5CDJ9_9BACI</name>
<dbReference type="RefSeq" id="WP_124218909.1">
    <property type="nucleotide sequence ID" value="NZ_RKRF01000002.1"/>
</dbReference>
<dbReference type="GO" id="GO:0003677">
    <property type="term" value="F:DNA binding"/>
    <property type="evidence" value="ECO:0007669"/>
    <property type="project" value="InterPro"/>
</dbReference>
<organism evidence="2 3">
    <name type="scientific">Aquisalibacillus elongatus</name>
    <dbReference type="NCBI Taxonomy" id="485577"/>
    <lineage>
        <taxon>Bacteria</taxon>
        <taxon>Bacillati</taxon>
        <taxon>Bacillota</taxon>
        <taxon>Bacilli</taxon>
        <taxon>Bacillales</taxon>
        <taxon>Bacillaceae</taxon>
        <taxon>Aquisalibacillus</taxon>
    </lineage>
</organism>
<sequence length="71" mass="8245">MNVSDLPEILTAQDIADYLVISRRRVYELFQISVEKGGIRNFDIGNTKRVKKEDLLQWIETQINNKGHKVS</sequence>
<dbReference type="InterPro" id="IPR010093">
    <property type="entry name" value="SinI_DNA-bd"/>
</dbReference>
<keyword evidence="3" id="KW-1185">Reference proteome</keyword>
<dbReference type="EMBL" id="RKRF01000002">
    <property type="protein sequence ID" value="RPF57035.1"/>
    <property type="molecule type" value="Genomic_DNA"/>
</dbReference>
<gene>
    <name evidence="2" type="ORF">EDC24_0083</name>
</gene>
<proteinExistence type="predicted"/>